<dbReference type="PRINTS" id="PR00032">
    <property type="entry name" value="HTHARAC"/>
</dbReference>
<protein>
    <submittedName>
        <fullName evidence="6">AraC family transcriptional regulator</fullName>
    </submittedName>
</protein>
<dbReference type="PANTHER" id="PTHR43280">
    <property type="entry name" value="ARAC-FAMILY TRANSCRIPTIONAL REGULATOR"/>
    <property type="match status" value="1"/>
</dbReference>
<keyword evidence="7" id="KW-1185">Reference proteome</keyword>
<dbReference type="InterPro" id="IPR018062">
    <property type="entry name" value="HTH_AraC-typ_CS"/>
</dbReference>
<dbReference type="InterPro" id="IPR009057">
    <property type="entry name" value="Homeodomain-like_sf"/>
</dbReference>
<name>A0ABM7R6I7_9BACT</name>
<reference evidence="6 7" key="1">
    <citation type="submission" date="2021-06" db="EMBL/GenBank/DDBJ databases">
        <title>Complete genome of Haloferula helveola possessing various polysaccharide degrading enzymes.</title>
        <authorList>
            <person name="Takami H."/>
            <person name="Huang C."/>
            <person name="Hamasaki K."/>
        </authorList>
    </citation>
    <scope>NUCLEOTIDE SEQUENCE [LARGE SCALE GENOMIC DNA]</scope>
    <source>
        <strain evidence="6 7">CN-1</strain>
    </source>
</reference>
<keyword evidence="1" id="KW-0805">Transcription regulation</keyword>
<dbReference type="Pfam" id="PF12833">
    <property type="entry name" value="HTH_18"/>
    <property type="match status" value="1"/>
</dbReference>
<dbReference type="InterPro" id="IPR018060">
    <property type="entry name" value="HTH_AraC"/>
</dbReference>
<keyword evidence="2" id="KW-0238">DNA-binding</keyword>
<evidence type="ECO:0000259" key="5">
    <source>
        <dbReference type="PROSITE" id="PS01124"/>
    </source>
</evidence>
<dbReference type="Gene3D" id="1.10.10.60">
    <property type="entry name" value="Homeodomain-like"/>
    <property type="match status" value="1"/>
</dbReference>
<evidence type="ECO:0000256" key="4">
    <source>
        <dbReference type="SAM" id="MobiDB-lite"/>
    </source>
</evidence>
<evidence type="ECO:0000313" key="6">
    <source>
        <dbReference type="EMBL" id="BCX46120.1"/>
    </source>
</evidence>
<dbReference type="Pfam" id="PF13377">
    <property type="entry name" value="Peripla_BP_3"/>
    <property type="match status" value="1"/>
</dbReference>
<feature type="domain" description="HTH araC/xylS-type" evidence="5">
    <location>
        <begin position="290"/>
        <end position="388"/>
    </location>
</feature>
<dbReference type="Gene3D" id="3.40.50.2300">
    <property type="match status" value="2"/>
</dbReference>
<dbReference type="Proteomes" id="UP001374893">
    <property type="component" value="Chromosome"/>
</dbReference>
<dbReference type="PROSITE" id="PS00041">
    <property type="entry name" value="HTH_ARAC_FAMILY_1"/>
    <property type="match status" value="1"/>
</dbReference>
<dbReference type="SUPFAM" id="SSF53822">
    <property type="entry name" value="Periplasmic binding protein-like I"/>
    <property type="match status" value="1"/>
</dbReference>
<keyword evidence="3" id="KW-0804">Transcription</keyword>
<dbReference type="SMART" id="SM00342">
    <property type="entry name" value="HTH_ARAC"/>
    <property type="match status" value="1"/>
</dbReference>
<evidence type="ECO:0000256" key="3">
    <source>
        <dbReference type="ARBA" id="ARBA00023163"/>
    </source>
</evidence>
<gene>
    <name evidence="6" type="ORF">HAHE_00280</name>
</gene>
<evidence type="ECO:0000256" key="2">
    <source>
        <dbReference type="ARBA" id="ARBA00023125"/>
    </source>
</evidence>
<feature type="region of interest" description="Disordered" evidence="4">
    <location>
        <begin position="381"/>
        <end position="400"/>
    </location>
</feature>
<dbReference type="PROSITE" id="PS01124">
    <property type="entry name" value="HTH_ARAC_FAMILY_2"/>
    <property type="match status" value="1"/>
</dbReference>
<feature type="compositionally biased region" description="Gly residues" evidence="4">
    <location>
        <begin position="389"/>
        <end position="400"/>
    </location>
</feature>
<evidence type="ECO:0000313" key="7">
    <source>
        <dbReference type="Proteomes" id="UP001374893"/>
    </source>
</evidence>
<proteinExistence type="predicted"/>
<sequence>MFVLDIAQRLSNRYAIRKVLMKRTIGVLMDFFVPGLVEGAGAFAREHGLIIDPRWAVRADWMPDQPGWDAVLVNIVDHDESLGRVASLRIPMVNMNQRTEHIFPKALFDYASCAAPVVEEFVRLGLERVAVVDWPTDPVERHARKGLLVEARKSALTVVPIEGWVSGYKLGESAERLVDALGSLGEGVGFFCAHAGLVYSMMKVMDRRDLRIPVIVIDKDVQRTAEMSPIPLTAVVPDFWQQGYEAARLAYEMLEGRLEPGRRKVVRSKFCQLVRRESTGSLTTKDPAVVKALHGIQESDLSILSVDAVVRYVGVSRRTLEQRFKRETRTTLHQAILNRQMDDATRLLIAGDMTVSEVADACGFSSVHYFSSAYKRERGVTPGSIRRTGAGGSGGSGAAG</sequence>
<dbReference type="InterPro" id="IPR028082">
    <property type="entry name" value="Peripla_BP_I"/>
</dbReference>
<accession>A0ABM7R6I7</accession>
<evidence type="ECO:0000256" key="1">
    <source>
        <dbReference type="ARBA" id="ARBA00023015"/>
    </source>
</evidence>
<dbReference type="InterPro" id="IPR020449">
    <property type="entry name" value="Tscrpt_reg_AraC-type_HTH"/>
</dbReference>
<dbReference type="SUPFAM" id="SSF46689">
    <property type="entry name" value="Homeodomain-like"/>
    <property type="match status" value="1"/>
</dbReference>
<dbReference type="EMBL" id="AP024702">
    <property type="protein sequence ID" value="BCX46120.1"/>
    <property type="molecule type" value="Genomic_DNA"/>
</dbReference>
<organism evidence="6 7">
    <name type="scientific">Haloferula helveola</name>
    <dbReference type="NCBI Taxonomy" id="490095"/>
    <lineage>
        <taxon>Bacteria</taxon>
        <taxon>Pseudomonadati</taxon>
        <taxon>Verrucomicrobiota</taxon>
        <taxon>Verrucomicrobiia</taxon>
        <taxon>Verrucomicrobiales</taxon>
        <taxon>Verrucomicrobiaceae</taxon>
        <taxon>Haloferula</taxon>
    </lineage>
</organism>
<dbReference type="PANTHER" id="PTHR43280:SF2">
    <property type="entry name" value="HTH-TYPE TRANSCRIPTIONAL REGULATOR EXSA"/>
    <property type="match status" value="1"/>
</dbReference>
<dbReference type="InterPro" id="IPR046335">
    <property type="entry name" value="LacI/GalR-like_sensor"/>
</dbReference>